<comment type="caution">
    <text evidence="1">The sequence shown here is derived from an EMBL/GenBank/DDBJ whole genome shotgun (WGS) entry which is preliminary data.</text>
</comment>
<dbReference type="Proteomes" id="UP000565455">
    <property type="component" value="Unassembled WGS sequence"/>
</dbReference>
<sequence length="78" mass="8493">MRLNLAGNAFLQRVKGLSGLDGPEAQEFAEAACLRAFGRVPCNIQSMTDEEIRALIPIVRAAHAALELVTFLLEQRGL</sequence>
<dbReference type="EMBL" id="JACJIM010000001">
    <property type="protein sequence ID" value="MBA9061525.1"/>
    <property type="molecule type" value="Genomic_DNA"/>
</dbReference>
<evidence type="ECO:0000313" key="1">
    <source>
        <dbReference type="EMBL" id="MBA9061525.1"/>
    </source>
</evidence>
<gene>
    <name evidence="1" type="ORF">GGQ91_000886</name>
</gene>
<dbReference type="GeneID" id="96602648"/>
<evidence type="ECO:0000313" key="2">
    <source>
        <dbReference type="Proteomes" id="UP000565455"/>
    </source>
</evidence>
<organism evidence="1 2">
    <name type="scientific">Methylobacterium fujisawaense</name>
    <dbReference type="NCBI Taxonomy" id="107400"/>
    <lineage>
        <taxon>Bacteria</taxon>
        <taxon>Pseudomonadati</taxon>
        <taxon>Pseudomonadota</taxon>
        <taxon>Alphaproteobacteria</taxon>
        <taxon>Hyphomicrobiales</taxon>
        <taxon>Methylobacteriaceae</taxon>
        <taxon>Methylobacterium</taxon>
    </lineage>
</organism>
<keyword evidence="2" id="KW-1185">Reference proteome</keyword>
<protein>
    <submittedName>
        <fullName evidence="1">Uncharacterized protein</fullName>
    </submittedName>
</protein>
<proteinExistence type="predicted"/>
<dbReference type="RefSeq" id="WP_182591445.1">
    <property type="nucleotide sequence ID" value="NZ_JACJIM010000001.1"/>
</dbReference>
<reference evidence="1 2" key="1">
    <citation type="submission" date="2020-08" db="EMBL/GenBank/DDBJ databases">
        <title>Genomic Encyclopedia of Type Strains, Phase IV (KMG-IV): sequencing the most valuable type-strain genomes for metagenomic binning, comparative biology and taxonomic classification.</title>
        <authorList>
            <person name="Goeker M."/>
        </authorList>
    </citation>
    <scope>NUCLEOTIDE SEQUENCE [LARGE SCALE GENOMIC DNA]</scope>
    <source>
        <strain evidence="1 2">DSM 5686</strain>
    </source>
</reference>
<name>A0ABR6D6V8_9HYPH</name>
<accession>A0ABR6D6V8</accession>